<dbReference type="EMBL" id="JADQDF010000001">
    <property type="protein sequence ID" value="MBW0126258.1"/>
    <property type="molecule type" value="Genomic_DNA"/>
</dbReference>
<reference evidence="1 2" key="1">
    <citation type="submission" date="2020-11" db="EMBL/GenBank/DDBJ databases">
        <title>Pseudonocardia abyssalis sp. nov. and Pseudonocardia oceani sp. nov., description and phylogenomic analysis of two novel actinomycetes isolated from the deep Southern Ocean.</title>
        <authorList>
            <person name="Parra J."/>
        </authorList>
    </citation>
    <scope>NUCLEOTIDE SEQUENCE [LARGE SCALE GENOMIC DNA]</scope>
    <source>
        <strain evidence="2">KRD185</strain>
    </source>
</reference>
<organism evidence="1 2">
    <name type="scientific">Pseudonocardia oceani</name>
    <dbReference type="NCBI Taxonomy" id="2792013"/>
    <lineage>
        <taxon>Bacteria</taxon>
        <taxon>Bacillati</taxon>
        <taxon>Actinomycetota</taxon>
        <taxon>Actinomycetes</taxon>
        <taxon>Pseudonocardiales</taxon>
        <taxon>Pseudonocardiaceae</taxon>
        <taxon>Pseudonocardia</taxon>
    </lineage>
</organism>
<keyword evidence="2" id="KW-1185">Reference proteome</keyword>
<dbReference type="RefSeq" id="WP_218593274.1">
    <property type="nucleotide sequence ID" value="NZ_JADQDE010000291.1"/>
</dbReference>
<dbReference type="Proteomes" id="UP000694300">
    <property type="component" value="Unassembled WGS sequence"/>
</dbReference>
<proteinExistence type="predicted"/>
<protein>
    <recommendedName>
        <fullName evidence="3">MazG-like nucleotide pyrophosphohydrolase family protein</fullName>
    </recommendedName>
</protein>
<gene>
    <name evidence="1" type="ORF">I4I82_00915</name>
</gene>
<evidence type="ECO:0000313" key="2">
    <source>
        <dbReference type="Proteomes" id="UP000694300"/>
    </source>
</evidence>
<accession>A0ABS6U1Y6</accession>
<sequence>MTEDAGMTAARARAREVRDLYEALEHRLLGRTWTTPELALGFTHDAAYVGRLVLAAERTWDIDGDTDAELRHKLAECLWWVFVLADRLDVDLPEAYEATMGRIGADLTSAVEGGEPR</sequence>
<name>A0ABS6U1Y6_9PSEU</name>
<evidence type="ECO:0000313" key="1">
    <source>
        <dbReference type="EMBL" id="MBW0126258.1"/>
    </source>
</evidence>
<comment type="caution">
    <text evidence="1">The sequence shown here is derived from an EMBL/GenBank/DDBJ whole genome shotgun (WGS) entry which is preliminary data.</text>
</comment>
<evidence type="ECO:0008006" key="3">
    <source>
        <dbReference type="Google" id="ProtNLM"/>
    </source>
</evidence>